<keyword evidence="1" id="KW-0732">Signal</keyword>
<keyword evidence="3" id="KW-1185">Reference proteome</keyword>
<dbReference type="InterPro" id="IPR038503">
    <property type="entry name" value="SpoIIIAH_sf"/>
</dbReference>
<evidence type="ECO:0000313" key="3">
    <source>
        <dbReference type="Proteomes" id="UP000031366"/>
    </source>
</evidence>
<dbReference type="Gene3D" id="1.10.287.4300">
    <property type="entry name" value="Stage III sporulation protein AH-like"/>
    <property type="match status" value="1"/>
</dbReference>
<gene>
    <name evidence="2" type="ORF">U732_1576</name>
</gene>
<dbReference type="EMBL" id="AYSO01000015">
    <property type="protein sequence ID" value="KIE47057.1"/>
    <property type="molecule type" value="Genomic_DNA"/>
</dbReference>
<sequence length="166" mass="18641">MNKKQTVIISALLLVIVLCGYAATKVNGPLYVTDDQFIGETVKDEKTKTTSSTNYFTESRLSREQGRNKAIQTLKTLLDDENTPAEQKAEAAEEYKNLALRTDKETNIELALKAQGFEEAVCELEDSKANIVVKIDKELTDQQIRQVKDVVMNKANIKDIKIKAME</sequence>
<dbReference type="Proteomes" id="UP000031366">
    <property type="component" value="Unassembled WGS sequence"/>
</dbReference>
<name>A0A0C1R104_9CLOT</name>
<reference evidence="2 3" key="1">
    <citation type="journal article" date="2015" name="Infect. Genet. Evol.">
        <title>Genomic sequences of six botulinum neurotoxin-producing strains representing three clostridial species illustrate the mobility and diversity of botulinum neurotoxin genes.</title>
        <authorList>
            <person name="Smith T.J."/>
            <person name="Hill K.K."/>
            <person name="Xie G."/>
            <person name="Foley B.T."/>
            <person name="Williamson C.H."/>
            <person name="Foster J.T."/>
            <person name="Johnson S.L."/>
            <person name="Chertkov O."/>
            <person name="Teshima H."/>
            <person name="Gibbons H.S."/>
            <person name="Johnsky L.A."/>
            <person name="Karavis M.A."/>
            <person name="Smith L.A."/>
        </authorList>
    </citation>
    <scope>NUCLEOTIDE SEQUENCE [LARGE SCALE GENOMIC DNA]</scope>
    <source>
        <strain evidence="2 3">CDC 2741</strain>
    </source>
</reference>
<dbReference type="InterPro" id="IPR024232">
    <property type="entry name" value="SpoIIIAH"/>
</dbReference>
<accession>A0A0C1R104</accession>
<dbReference type="STRING" id="29341.RSJ17_12365"/>
<protein>
    <submittedName>
        <fullName evidence="2">SpoIIIAH-like family protein</fullName>
    </submittedName>
</protein>
<evidence type="ECO:0000313" key="2">
    <source>
        <dbReference type="EMBL" id="KIE47057.1"/>
    </source>
</evidence>
<evidence type="ECO:0000256" key="1">
    <source>
        <dbReference type="SAM" id="SignalP"/>
    </source>
</evidence>
<dbReference type="OrthoDB" id="1707181at2"/>
<organism evidence="2 3">
    <name type="scientific">Clostridium argentinense CDC 2741</name>
    <dbReference type="NCBI Taxonomy" id="1418104"/>
    <lineage>
        <taxon>Bacteria</taxon>
        <taxon>Bacillati</taxon>
        <taxon>Bacillota</taxon>
        <taxon>Clostridia</taxon>
        <taxon>Eubacteriales</taxon>
        <taxon>Clostridiaceae</taxon>
        <taxon>Clostridium</taxon>
    </lineage>
</organism>
<proteinExistence type="predicted"/>
<feature type="signal peptide" evidence="1">
    <location>
        <begin position="1"/>
        <end position="22"/>
    </location>
</feature>
<dbReference type="RefSeq" id="WP_039632663.1">
    <property type="nucleotide sequence ID" value="NZ_AYSO01000015.1"/>
</dbReference>
<feature type="chain" id="PRO_5002151522" evidence="1">
    <location>
        <begin position="23"/>
        <end position="166"/>
    </location>
</feature>
<dbReference type="AlphaFoldDB" id="A0A0C1R104"/>
<dbReference type="Pfam" id="PF12685">
    <property type="entry name" value="SpoIIIAH"/>
    <property type="match status" value="1"/>
</dbReference>
<comment type="caution">
    <text evidence="2">The sequence shown here is derived from an EMBL/GenBank/DDBJ whole genome shotgun (WGS) entry which is preliminary data.</text>
</comment>